<dbReference type="Gene3D" id="1.10.1220.10">
    <property type="entry name" value="Met repressor-like"/>
    <property type="match status" value="1"/>
</dbReference>
<dbReference type="AlphaFoldDB" id="K6W4R3"/>
<feature type="region of interest" description="Disordered" evidence="1">
    <location>
        <begin position="1"/>
        <end position="22"/>
    </location>
</feature>
<keyword evidence="4" id="KW-1185">Reference proteome</keyword>
<evidence type="ECO:0000259" key="2">
    <source>
        <dbReference type="Pfam" id="PF22513"/>
    </source>
</evidence>
<dbReference type="Pfam" id="PF22513">
    <property type="entry name" value="FitA-like_RHH"/>
    <property type="match status" value="1"/>
</dbReference>
<name>K6W4R3_9MICO</name>
<dbReference type="InterPro" id="IPR013321">
    <property type="entry name" value="Arc_rbn_hlx_hlx"/>
</dbReference>
<dbReference type="Proteomes" id="UP000008366">
    <property type="component" value="Unassembled WGS sequence"/>
</dbReference>
<reference evidence="3 4" key="1">
    <citation type="submission" date="2012-08" db="EMBL/GenBank/DDBJ databases">
        <title>Whole genome shotgun sequence of Kineosphaera limosa NBRC 100340.</title>
        <authorList>
            <person name="Yoshida I."/>
            <person name="Isaki S."/>
            <person name="Hosoyama A."/>
            <person name="Tsuchikane K."/>
            <person name="Katsumata H."/>
            <person name="Ando Y."/>
            <person name="Ohji S."/>
            <person name="Hamada M."/>
            <person name="Tamura T."/>
            <person name="Yamazoe A."/>
            <person name="Yamazaki S."/>
            <person name="Fujita N."/>
        </authorList>
    </citation>
    <scope>NUCLEOTIDE SEQUENCE [LARGE SCALE GENOMIC DNA]</scope>
    <source>
        <strain evidence="3 4">NBRC 100340</strain>
    </source>
</reference>
<dbReference type="InterPro" id="IPR053853">
    <property type="entry name" value="FitA-like_RHH"/>
</dbReference>
<protein>
    <recommendedName>
        <fullName evidence="2">Antitoxin FitA-like ribbon-helix-helix domain-containing protein</fullName>
    </recommendedName>
</protein>
<dbReference type="STRING" id="1184609.KILIM_003_00730"/>
<dbReference type="GO" id="GO:0006355">
    <property type="term" value="P:regulation of DNA-templated transcription"/>
    <property type="evidence" value="ECO:0007669"/>
    <property type="project" value="InterPro"/>
</dbReference>
<feature type="compositionally biased region" description="Polar residues" evidence="1">
    <location>
        <begin position="1"/>
        <end position="13"/>
    </location>
</feature>
<evidence type="ECO:0000256" key="1">
    <source>
        <dbReference type="SAM" id="MobiDB-lite"/>
    </source>
</evidence>
<evidence type="ECO:0000313" key="4">
    <source>
        <dbReference type="Proteomes" id="UP000008366"/>
    </source>
</evidence>
<organism evidence="3 4">
    <name type="scientific">Kineosphaera limosa NBRC 100340</name>
    <dbReference type="NCBI Taxonomy" id="1184609"/>
    <lineage>
        <taxon>Bacteria</taxon>
        <taxon>Bacillati</taxon>
        <taxon>Actinomycetota</taxon>
        <taxon>Actinomycetes</taxon>
        <taxon>Micrococcales</taxon>
        <taxon>Dermatophilaceae</taxon>
        <taxon>Kineosphaera</taxon>
    </lineage>
</organism>
<proteinExistence type="predicted"/>
<comment type="caution">
    <text evidence="3">The sequence shown here is derived from an EMBL/GenBank/DDBJ whole genome shotgun (WGS) entry which is preliminary data.</text>
</comment>
<dbReference type="SUPFAM" id="SSF47598">
    <property type="entry name" value="Ribbon-helix-helix"/>
    <property type="match status" value="1"/>
</dbReference>
<dbReference type="EMBL" id="BAHD01000003">
    <property type="protein sequence ID" value="GAB94150.1"/>
    <property type="molecule type" value="Genomic_DNA"/>
</dbReference>
<accession>K6W4R3</accession>
<dbReference type="RefSeq" id="WP_006590683.1">
    <property type="nucleotide sequence ID" value="NZ_BAHD01000003.1"/>
</dbReference>
<dbReference type="InterPro" id="IPR010985">
    <property type="entry name" value="Ribbon_hlx_hlx"/>
</dbReference>
<sequence>MATVTVRNLSPETRQALKERAARNDRSMEAEVRAILEEAVRRPNHIAHWLERAQTLRGNDLELPERRAPRGVDLA</sequence>
<feature type="domain" description="Antitoxin FitA-like ribbon-helix-helix" evidence="2">
    <location>
        <begin position="2"/>
        <end position="40"/>
    </location>
</feature>
<gene>
    <name evidence="3" type="ORF">KILIM_003_00730</name>
</gene>
<evidence type="ECO:0000313" key="3">
    <source>
        <dbReference type="EMBL" id="GAB94150.1"/>
    </source>
</evidence>
<dbReference type="OrthoDB" id="2389872at2"/>